<dbReference type="EMBL" id="BAABLP010000004">
    <property type="protein sequence ID" value="GAA4750434.1"/>
    <property type="molecule type" value="Genomic_DNA"/>
</dbReference>
<evidence type="ECO:0000313" key="1">
    <source>
        <dbReference type="EMBL" id="GAA4750434.1"/>
    </source>
</evidence>
<name>A0ABP8Z9Q6_9MICO</name>
<dbReference type="Proteomes" id="UP001500121">
    <property type="component" value="Unassembled WGS sequence"/>
</dbReference>
<gene>
    <name evidence="1" type="ORF">GCM10025783_23700</name>
</gene>
<reference evidence="2" key="1">
    <citation type="journal article" date="2019" name="Int. J. Syst. Evol. Microbiol.">
        <title>The Global Catalogue of Microorganisms (GCM) 10K type strain sequencing project: providing services to taxonomists for standard genome sequencing and annotation.</title>
        <authorList>
            <consortium name="The Broad Institute Genomics Platform"/>
            <consortium name="The Broad Institute Genome Sequencing Center for Infectious Disease"/>
            <person name="Wu L."/>
            <person name="Ma J."/>
        </authorList>
    </citation>
    <scope>NUCLEOTIDE SEQUENCE [LARGE SCALE GENOMIC DNA]</scope>
    <source>
        <strain evidence="2">JCM 19015</strain>
    </source>
</reference>
<accession>A0ABP8Z9Q6</accession>
<organism evidence="1 2">
    <name type="scientific">Amnibacterium soli</name>
    <dbReference type="NCBI Taxonomy" id="1282736"/>
    <lineage>
        <taxon>Bacteria</taxon>
        <taxon>Bacillati</taxon>
        <taxon>Actinomycetota</taxon>
        <taxon>Actinomycetes</taxon>
        <taxon>Micrococcales</taxon>
        <taxon>Microbacteriaceae</taxon>
        <taxon>Amnibacterium</taxon>
    </lineage>
</organism>
<keyword evidence="2" id="KW-1185">Reference proteome</keyword>
<sequence>MVDIEAGDERGLIRAVDEHLTDTYGVVVDDVVLRTWDNQQVELTYLLLSAAITASGGEVDEADLWRVARAVAFPAPVGARTGQPAQRAS</sequence>
<proteinExistence type="predicted"/>
<protein>
    <submittedName>
        <fullName evidence="1">Uncharacterized protein</fullName>
    </submittedName>
</protein>
<evidence type="ECO:0000313" key="2">
    <source>
        <dbReference type="Proteomes" id="UP001500121"/>
    </source>
</evidence>
<comment type="caution">
    <text evidence="1">The sequence shown here is derived from an EMBL/GenBank/DDBJ whole genome shotgun (WGS) entry which is preliminary data.</text>
</comment>
<dbReference type="RefSeq" id="WP_345481411.1">
    <property type="nucleotide sequence ID" value="NZ_BAABLP010000004.1"/>
</dbReference>